<dbReference type="PANTHER" id="PTHR37984">
    <property type="entry name" value="PROTEIN CBG26694"/>
    <property type="match status" value="1"/>
</dbReference>
<proteinExistence type="predicted"/>
<dbReference type="InterPro" id="IPR043502">
    <property type="entry name" value="DNA/RNA_pol_sf"/>
</dbReference>
<dbReference type="Proteomes" id="UP000075885">
    <property type="component" value="Unassembled WGS sequence"/>
</dbReference>
<feature type="compositionally biased region" description="Polar residues" evidence="8">
    <location>
        <begin position="598"/>
        <end position="613"/>
    </location>
</feature>
<keyword evidence="4" id="KW-0540">Nuclease</keyword>
<evidence type="ECO:0000256" key="2">
    <source>
        <dbReference type="ARBA" id="ARBA00022679"/>
    </source>
</evidence>
<dbReference type="STRING" id="199890.A0A182PWJ4"/>
<feature type="region of interest" description="Disordered" evidence="8">
    <location>
        <begin position="594"/>
        <end position="613"/>
    </location>
</feature>
<dbReference type="Gene3D" id="3.10.20.370">
    <property type="match status" value="1"/>
</dbReference>
<evidence type="ECO:0000313" key="10">
    <source>
        <dbReference type="EnsemblMetazoa" id="AEPI011331-PA"/>
    </source>
</evidence>
<dbReference type="EC" id="2.7.7.49" evidence="1"/>
<evidence type="ECO:0000256" key="6">
    <source>
        <dbReference type="ARBA" id="ARBA00022801"/>
    </source>
</evidence>
<dbReference type="InterPro" id="IPR043128">
    <property type="entry name" value="Rev_trsase/Diguanyl_cyclase"/>
</dbReference>
<dbReference type="GO" id="GO:0003676">
    <property type="term" value="F:nucleic acid binding"/>
    <property type="evidence" value="ECO:0007669"/>
    <property type="project" value="InterPro"/>
</dbReference>
<keyword evidence="2" id="KW-0808">Transferase</keyword>
<evidence type="ECO:0000256" key="4">
    <source>
        <dbReference type="ARBA" id="ARBA00022722"/>
    </source>
</evidence>
<name>A0A182PWJ4_9DIPT</name>
<dbReference type="InterPro" id="IPR036397">
    <property type="entry name" value="RNaseH_sf"/>
</dbReference>
<keyword evidence="11" id="KW-1185">Reference proteome</keyword>
<keyword evidence="7" id="KW-0695">RNA-directed DNA polymerase</keyword>
<reference evidence="10" key="2">
    <citation type="submission" date="2020-05" db="UniProtKB">
        <authorList>
            <consortium name="EnsemblMetazoa"/>
        </authorList>
    </citation>
    <scope>IDENTIFICATION</scope>
    <source>
        <strain evidence="10">Epiroticus2</strain>
    </source>
</reference>
<dbReference type="InterPro" id="IPR050951">
    <property type="entry name" value="Retrovirus_Pol_polyprotein"/>
</dbReference>
<dbReference type="Gene3D" id="3.30.70.270">
    <property type="match status" value="2"/>
</dbReference>
<evidence type="ECO:0000256" key="7">
    <source>
        <dbReference type="ARBA" id="ARBA00022918"/>
    </source>
</evidence>
<dbReference type="Gene3D" id="1.10.340.70">
    <property type="match status" value="1"/>
</dbReference>
<dbReference type="Pfam" id="PF17921">
    <property type="entry name" value="Integrase_H2C2"/>
    <property type="match status" value="1"/>
</dbReference>
<dbReference type="EnsemblMetazoa" id="AEPI011331-RA">
    <property type="protein sequence ID" value="AEPI011331-PA"/>
    <property type="gene ID" value="AEPI011331"/>
</dbReference>
<dbReference type="SUPFAM" id="SSF56672">
    <property type="entry name" value="DNA/RNA polymerases"/>
    <property type="match status" value="1"/>
</dbReference>
<dbReference type="InterPro" id="IPR041373">
    <property type="entry name" value="RT_RNaseH"/>
</dbReference>
<dbReference type="GO" id="GO:0042575">
    <property type="term" value="C:DNA polymerase complex"/>
    <property type="evidence" value="ECO:0007669"/>
    <property type="project" value="UniProtKB-ARBA"/>
</dbReference>
<evidence type="ECO:0000256" key="5">
    <source>
        <dbReference type="ARBA" id="ARBA00022759"/>
    </source>
</evidence>
<dbReference type="VEuPathDB" id="VectorBase:AEPI011331"/>
<dbReference type="Pfam" id="PF00665">
    <property type="entry name" value="rve"/>
    <property type="match status" value="1"/>
</dbReference>
<dbReference type="Pfam" id="PF17917">
    <property type="entry name" value="RT_RNaseH"/>
    <property type="match status" value="1"/>
</dbReference>
<keyword evidence="3" id="KW-0548">Nucleotidyltransferase</keyword>
<dbReference type="InterPro" id="IPR001584">
    <property type="entry name" value="Integrase_cat-core"/>
</dbReference>
<organism evidence="10 11">
    <name type="scientific">Anopheles epiroticus</name>
    <dbReference type="NCBI Taxonomy" id="199890"/>
    <lineage>
        <taxon>Eukaryota</taxon>
        <taxon>Metazoa</taxon>
        <taxon>Ecdysozoa</taxon>
        <taxon>Arthropoda</taxon>
        <taxon>Hexapoda</taxon>
        <taxon>Insecta</taxon>
        <taxon>Pterygota</taxon>
        <taxon>Neoptera</taxon>
        <taxon>Endopterygota</taxon>
        <taxon>Diptera</taxon>
        <taxon>Nematocera</taxon>
        <taxon>Culicoidea</taxon>
        <taxon>Culicidae</taxon>
        <taxon>Anophelinae</taxon>
        <taxon>Anopheles</taxon>
    </lineage>
</organism>
<dbReference type="CDD" id="cd09274">
    <property type="entry name" value="RNase_HI_RT_Ty3"/>
    <property type="match status" value="1"/>
</dbReference>
<dbReference type="AlphaFoldDB" id="A0A182PWJ4"/>
<dbReference type="GO" id="GO:0004519">
    <property type="term" value="F:endonuclease activity"/>
    <property type="evidence" value="ECO:0007669"/>
    <property type="project" value="UniProtKB-KW"/>
</dbReference>
<reference evidence="11" key="1">
    <citation type="submission" date="2013-03" db="EMBL/GenBank/DDBJ databases">
        <title>The Genome Sequence of Anopheles epiroticus epiroticus2.</title>
        <authorList>
            <consortium name="The Broad Institute Genomics Platform"/>
            <person name="Neafsey D.E."/>
            <person name="Howell P."/>
            <person name="Walker B."/>
            <person name="Young S.K."/>
            <person name="Zeng Q."/>
            <person name="Gargeya S."/>
            <person name="Fitzgerald M."/>
            <person name="Haas B."/>
            <person name="Abouelleil A."/>
            <person name="Allen A.W."/>
            <person name="Alvarado L."/>
            <person name="Arachchi H.M."/>
            <person name="Berlin A.M."/>
            <person name="Chapman S.B."/>
            <person name="Gainer-Dewar J."/>
            <person name="Goldberg J."/>
            <person name="Griggs A."/>
            <person name="Gujja S."/>
            <person name="Hansen M."/>
            <person name="Howarth C."/>
            <person name="Imamovic A."/>
            <person name="Ireland A."/>
            <person name="Larimer J."/>
            <person name="McCowan C."/>
            <person name="Murphy C."/>
            <person name="Pearson M."/>
            <person name="Poon T.W."/>
            <person name="Priest M."/>
            <person name="Roberts A."/>
            <person name="Saif S."/>
            <person name="Shea T."/>
            <person name="Sisk P."/>
            <person name="Sykes S."/>
            <person name="Wortman J."/>
            <person name="Nusbaum C."/>
            <person name="Birren B."/>
        </authorList>
    </citation>
    <scope>NUCLEOTIDE SEQUENCE [LARGE SCALE GENOMIC DNA]</scope>
    <source>
        <strain evidence="11">Epiroticus2</strain>
    </source>
</reference>
<dbReference type="PANTHER" id="PTHR37984:SF5">
    <property type="entry name" value="PROTEIN NYNRIN-LIKE"/>
    <property type="match status" value="1"/>
</dbReference>
<evidence type="ECO:0000259" key="9">
    <source>
        <dbReference type="PROSITE" id="PS50994"/>
    </source>
</evidence>
<keyword evidence="5" id="KW-0255">Endonuclease</keyword>
<dbReference type="Gene3D" id="3.10.10.10">
    <property type="entry name" value="HIV Type 1 Reverse Transcriptase, subunit A, domain 1"/>
    <property type="match status" value="1"/>
</dbReference>
<evidence type="ECO:0000256" key="3">
    <source>
        <dbReference type="ARBA" id="ARBA00022695"/>
    </source>
</evidence>
<feature type="domain" description="Integrase catalytic" evidence="9">
    <location>
        <begin position="493"/>
        <end position="613"/>
    </location>
</feature>
<evidence type="ECO:0000256" key="8">
    <source>
        <dbReference type="SAM" id="MobiDB-lite"/>
    </source>
</evidence>
<protein>
    <recommendedName>
        <fullName evidence="1">RNA-directed DNA polymerase</fullName>
        <ecNumber evidence="1">2.7.7.49</ecNumber>
    </recommendedName>
</protein>
<keyword evidence="6" id="KW-0378">Hydrolase</keyword>
<dbReference type="GO" id="GO:0015074">
    <property type="term" value="P:DNA integration"/>
    <property type="evidence" value="ECO:0007669"/>
    <property type="project" value="InterPro"/>
</dbReference>
<evidence type="ECO:0000313" key="11">
    <source>
        <dbReference type="Proteomes" id="UP000075885"/>
    </source>
</evidence>
<dbReference type="Gene3D" id="3.30.420.10">
    <property type="entry name" value="Ribonuclease H-like superfamily/Ribonuclease H"/>
    <property type="match status" value="1"/>
</dbReference>
<dbReference type="PROSITE" id="PS50994">
    <property type="entry name" value="INTEGRASE"/>
    <property type="match status" value="1"/>
</dbReference>
<dbReference type="GO" id="GO:0003964">
    <property type="term" value="F:RNA-directed DNA polymerase activity"/>
    <property type="evidence" value="ECO:0007669"/>
    <property type="project" value="UniProtKB-KW"/>
</dbReference>
<accession>A0A182PWJ4</accession>
<dbReference type="InterPro" id="IPR012337">
    <property type="entry name" value="RNaseH-like_sf"/>
</dbReference>
<dbReference type="InterPro" id="IPR041588">
    <property type="entry name" value="Integrase_H2C2"/>
</dbReference>
<dbReference type="SUPFAM" id="SSF53098">
    <property type="entry name" value="Ribonuclease H-like"/>
    <property type="match status" value="1"/>
</dbReference>
<evidence type="ECO:0000256" key="1">
    <source>
        <dbReference type="ARBA" id="ARBA00012493"/>
    </source>
</evidence>
<dbReference type="GO" id="GO:0016787">
    <property type="term" value="F:hydrolase activity"/>
    <property type="evidence" value="ECO:0007669"/>
    <property type="project" value="UniProtKB-KW"/>
</dbReference>
<sequence length="613" mass="69132">MIVDEHPIPRVETIFNLMKGATLFCHLDITDAYAHLTIDEEFRKILTLNTTTHGLIRPTRAVYGAANIPAIWQRRMETVLRGLTNVQSVLKLNRSKYVFAVPSLECLGHRIDKELLHKSTKHIEAISNAPRPSTPEELQLFLGKATYYSAFIPNLSSRTKLLRDMLKTSNFECSVQADEAYRDAQQTLISPQVLMQYDPSLPLLLATDASKTGLGAVLSHRLSNGTKRPIAYASCSLSKTEQRYPIIDKDALAIVWATKKFFHYLYARKFTLITDHKPLTQIFSPEKSLPTLCISRMANYADYLSHFNFTIEYKTTSQNANADYCSRIPSISTLSDVNSLSLHKGGNPEEDEFENFVLHQIQQLPVRAEHIAQETRKDLHLGKIIQELEMGRNLENAGYKAPEAKYTLVANCLLFEHRVVIPTILRPAILNDLHVAHIGMVKMKSLARSYVYWLGIDVDIEQTAKSCPECARQAAAPPKFSSHHWDKWVEVKVTQTTRASAIIDILDGLFATFGTPVTVVSDNGTQFTSTEFKSFLQRSGVKVHKLTAPYHSSTNGQAERYVQTIKRSLKAMNTTSANLQSNLNQFLQQYRKAHRNRGVSSKTVPGSKYMNTT</sequence>
<dbReference type="FunFam" id="3.10.20.370:FF:000001">
    <property type="entry name" value="Retrovirus-related Pol polyprotein from transposon 17.6-like protein"/>
    <property type="match status" value="1"/>
</dbReference>